<feature type="domain" description="N-acetyltransferase" evidence="1">
    <location>
        <begin position="148"/>
        <end position="285"/>
    </location>
</feature>
<evidence type="ECO:0000313" key="2">
    <source>
        <dbReference type="EMBL" id="MDI4647461.1"/>
    </source>
</evidence>
<proteinExistence type="predicted"/>
<evidence type="ECO:0000259" key="1">
    <source>
        <dbReference type="PROSITE" id="PS51186"/>
    </source>
</evidence>
<comment type="caution">
    <text evidence="2">The sequence shown here is derived from an EMBL/GenBank/DDBJ whole genome shotgun (WGS) entry which is preliminary data.</text>
</comment>
<protein>
    <submittedName>
        <fullName evidence="2">GNAT family N-acetyltransferase</fullName>
    </submittedName>
</protein>
<dbReference type="Proteomes" id="UP001161691">
    <property type="component" value="Unassembled WGS sequence"/>
</dbReference>
<dbReference type="Gene3D" id="3.40.630.30">
    <property type="match status" value="1"/>
</dbReference>
<dbReference type="RefSeq" id="WP_282910225.1">
    <property type="nucleotide sequence ID" value="NZ_JAGRPV010000001.1"/>
</dbReference>
<dbReference type="InterPro" id="IPR000182">
    <property type="entry name" value="GNAT_dom"/>
</dbReference>
<gene>
    <name evidence="2" type="ORF">KB449_20995</name>
</gene>
<keyword evidence="3" id="KW-1185">Reference proteome</keyword>
<organism evidence="2 3">
    <name type="scientific">Cohnella hashimotonis</name>
    <dbReference type="NCBI Taxonomy" id="2826895"/>
    <lineage>
        <taxon>Bacteria</taxon>
        <taxon>Bacillati</taxon>
        <taxon>Bacillota</taxon>
        <taxon>Bacilli</taxon>
        <taxon>Bacillales</taxon>
        <taxon>Paenibacillaceae</taxon>
        <taxon>Cohnella</taxon>
    </lineage>
</organism>
<sequence>MNALQPSLALIRDIEASEIEFMMDRMEAIRDRPGNPEGVEIERFGNAVCFYSKTMPWPAFNTVKGLAEADADRIDSIVAFYRDRGRAVQFEAVPALASSNLLRKLTEAGFYPSGIHTSMYVQPERREAVPAYLNSVQASGRGPEQETISIEALREDQLELYAAIHCRGTGLPDAGIPSVAANNQVLHGRPGWQFYLTYVDGVAAGAGVLFTQNNKASFTFAAVLPAYRNRGLHRRLLDARIDEAHRRGCGIAVGQCAYLSQSHRDMDRAGMKLGYVRTTWTRLDG</sequence>
<dbReference type="InterPro" id="IPR016181">
    <property type="entry name" value="Acyl_CoA_acyltransferase"/>
</dbReference>
<dbReference type="PROSITE" id="PS51186">
    <property type="entry name" value="GNAT"/>
    <property type="match status" value="1"/>
</dbReference>
<accession>A0ABT6TLL0</accession>
<dbReference type="Pfam" id="PF00583">
    <property type="entry name" value="Acetyltransf_1"/>
    <property type="match status" value="1"/>
</dbReference>
<evidence type="ECO:0000313" key="3">
    <source>
        <dbReference type="Proteomes" id="UP001161691"/>
    </source>
</evidence>
<dbReference type="CDD" id="cd04301">
    <property type="entry name" value="NAT_SF"/>
    <property type="match status" value="1"/>
</dbReference>
<reference evidence="2" key="1">
    <citation type="submission" date="2023-04" db="EMBL/GenBank/DDBJ databases">
        <title>Comparative genomic analysis of Cohnella hashimotonis sp. nov., isolated from the International Space Station.</title>
        <authorList>
            <person name="Venkateswaran K."/>
            <person name="Simpson A."/>
        </authorList>
    </citation>
    <scope>NUCLEOTIDE SEQUENCE</scope>
    <source>
        <strain evidence="2">F6_2S_P_1</strain>
    </source>
</reference>
<dbReference type="EMBL" id="JAGRPV010000001">
    <property type="protein sequence ID" value="MDI4647461.1"/>
    <property type="molecule type" value="Genomic_DNA"/>
</dbReference>
<name>A0ABT6TLL0_9BACL</name>
<dbReference type="SUPFAM" id="SSF55729">
    <property type="entry name" value="Acyl-CoA N-acyltransferases (Nat)"/>
    <property type="match status" value="1"/>
</dbReference>